<proteinExistence type="predicted"/>
<dbReference type="RefSeq" id="WP_324273684.1">
    <property type="nucleotide sequence ID" value="NZ_CP141261.1"/>
</dbReference>
<accession>A0ABZ1AZ11</accession>
<name>A0ABZ1AZ11_9ACTN</name>
<feature type="transmembrane region" description="Helical" evidence="2">
    <location>
        <begin position="29"/>
        <end position="48"/>
    </location>
</feature>
<feature type="region of interest" description="Disordered" evidence="1">
    <location>
        <begin position="69"/>
        <end position="99"/>
    </location>
</feature>
<gene>
    <name evidence="3" type="ORF">U6N30_20145</name>
</gene>
<evidence type="ECO:0008006" key="5">
    <source>
        <dbReference type="Google" id="ProtNLM"/>
    </source>
</evidence>
<keyword evidence="2" id="KW-0472">Membrane</keyword>
<keyword evidence="2" id="KW-0812">Transmembrane</keyword>
<sequence length="99" mass="11013">MSGRWLLGGALAVLGSVAAFLLLDPVLAAFVAIMLGTVAVIGVLASNWDDHSTFEERELERARRRKEKWERGADARARDRAKWEAHRARQQAKDSARGQ</sequence>
<protein>
    <recommendedName>
        <fullName evidence="5">Secreted protein</fullName>
    </recommendedName>
</protein>
<keyword evidence="4" id="KW-1185">Reference proteome</keyword>
<organism evidence="3 4">
    <name type="scientific">Blastococcus brunescens</name>
    <dbReference type="NCBI Taxonomy" id="1564165"/>
    <lineage>
        <taxon>Bacteria</taxon>
        <taxon>Bacillati</taxon>
        <taxon>Actinomycetota</taxon>
        <taxon>Actinomycetes</taxon>
        <taxon>Geodermatophilales</taxon>
        <taxon>Geodermatophilaceae</taxon>
        <taxon>Blastococcus</taxon>
    </lineage>
</organism>
<dbReference type="EMBL" id="CP141261">
    <property type="protein sequence ID" value="WRL62329.1"/>
    <property type="molecule type" value="Genomic_DNA"/>
</dbReference>
<keyword evidence="2" id="KW-1133">Transmembrane helix</keyword>
<evidence type="ECO:0000313" key="4">
    <source>
        <dbReference type="Proteomes" id="UP001324287"/>
    </source>
</evidence>
<evidence type="ECO:0000313" key="3">
    <source>
        <dbReference type="EMBL" id="WRL62329.1"/>
    </source>
</evidence>
<evidence type="ECO:0000256" key="1">
    <source>
        <dbReference type="SAM" id="MobiDB-lite"/>
    </source>
</evidence>
<dbReference type="Proteomes" id="UP001324287">
    <property type="component" value="Chromosome"/>
</dbReference>
<reference evidence="3 4" key="1">
    <citation type="submission" date="2023-12" db="EMBL/GenBank/DDBJ databases">
        <title>Blastococcus brunescens sp. nov., an actonobacterium isolated from sandstone collected in sahara desert.</title>
        <authorList>
            <person name="Gtari M."/>
            <person name="Ghodhbane F."/>
        </authorList>
    </citation>
    <scope>NUCLEOTIDE SEQUENCE [LARGE SCALE GENOMIC DNA]</scope>
    <source>
        <strain evidence="3 4">BMG 8361</strain>
    </source>
</reference>
<evidence type="ECO:0000256" key="2">
    <source>
        <dbReference type="SAM" id="Phobius"/>
    </source>
</evidence>